<protein>
    <submittedName>
        <fullName evidence="2">Uncharacterized protein</fullName>
    </submittedName>
</protein>
<dbReference type="Proteomes" id="UP000070339">
    <property type="component" value="Unassembled WGS sequence"/>
</dbReference>
<gene>
    <name evidence="2" type="ORF">WM41_0306</name>
</gene>
<accession>A0ABR5VBD2</accession>
<sequence length="61" mass="6613">MECPKRATAPRALRAPPQLLRIPLILHALQNEVKLLPSPRSQRHGGNNKARCTPAAHAASS</sequence>
<reference evidence="2 3" key="1">
    <citation type="journal article" date="2016" name="Int. J. Syst. Evol. Microbiol.">
        <title>Resolving the Complexity of Human Skin Metagenomes Using Single-Molecule Sequencing.</title>
        <authorList>
            <consortium name="NISC Comparative Sequencing Program"/>
            <person name="Tsai Y.C."/>
            <person name="Conlan S."/>
            <person name="Deming C."/>
            <person name="Segre J.A."/>
            <person name="Kong H.H."/>
            <person name="Korlach J."/>
            <person name="Oh J."/>
        </authorList>
    </citation>
    <scope>NUCLEOTIDE SEQUENCE [LARGE SCALE GENOMIC DNA]</scope>
    <source>
        <strain evidence="2 3">1B08</strain>
    </source>
</reference>
<dbReference type="EMBL" id="LTEB01000014">
    <property type="protein sequence ID" value="KXU18777.1"/>
    <property type="molecule type" value="Genomic_DNA"/>
</dbReference>
<evidence type="ECO:0000313" key="2">
    <source>
        <dbReference type="EMBL" id="KXU18777.1"/>
    </source>
</evidence>
<evidence type="ECO:0000313" key="3">
    <source>
        <dbReference type="Proteomes" id="UP000070339"/>
    </source>
</evidence>
<organism evidence="2 3">
    <name type="scientific">Corynebacterium simulans</name>
    <dbReference type="NCBI Taxonomy" id="146827"/>
    <lineage>
        <taxon>Bacteria</taxon>
        <taxon>Bacillati</taxon>
        <taxon>Actinomycetota</taxon>
        <taxon>Actinomycetes</taxon>
        <taxon>Mycobacteriales</taxon>
        <taxon>Corynebacteriaceae</taxon>
        <taxon>Corynebacterium</taxon>
    </lineage>
</organism>
<comment type="caution">
    <text evidence="2">The sequence shown here is derived from an EMBL/GenBank/DDBJ whole genome shotgun (WGS) entry which is preliminary data.</text>
</comment>
<proteinExistence type="predicted"/>
<name>A0ABR5VBD2_9CORY</name>
<feature type="region of interest" description="Disordered" evidence="1">
    <location>
        <begin position="37"/>
        <end position="61"/>
    </location>
</feature>
<evidence type="ECO:0000256" key="1">
    <source>
        <dbReference type="SAM" id="MobiDB-lite"/>
    </source>
</evidence>
<keyword evidence="3" id="KW-1185">Reference proteome</keyword>